<dbReference type="Proteomes" id="UP000028868">
    <property type="component" value="Unassembled WGS sequence"/>
</dbReference>
<evidence type="ECO:0000259" key="16">
    <source>
        <dbReference type="PROSITE" id="PS50109"/>
    </source>
</evidence>
<evidence type="ECO:0000256" key="3">
    <source>
        <dbReference type="ARBA" id="ARBA00022475"/>
    </source>
</evidence>
<comment type="catalytic activity">
    <reaction evidence="1 13">
        <text>ATP + protein L-histidine = ADP + protein N-phospho-L-histidine.</text>
        <dbReference type="EC" id="2.7.13.3"/>
    </reaction>
</comment>
<comment type="caution">
    <text evidence="17">The sequence shown here is derived from an EMBL/GenBank/DDBJ whole genome shotgun (WGS) entry which is preliminary data.</text>
</comment>
<evidence type="ECO:0000256" key="9">
    <source>
        <dbReference type="ARBA" id="ARBA00022840"/>
    </source>
</evidence>
<dbReference type="GO" id="GO:0046983">
    <property type="term" value="F:protein dimerization activity"/>
    <property type="evidence" value="ECO:0007669"/>
    <property type="project" value="InterPro"/>
</dbReference>
<evidence type="ECO:0000256" key="10">
    <source>
        <dbReference type="ARBA" id="ARBA00022989"/>
    </source>
</evidence>
<dbReference type="Pfam" id="PF07730">
    <property type="entry name" value="HisKA_3"/>
    <property type="match status" value="1"/>
</dbReference>
<dbReference type="CDD" id="cd16917">
    <property type="entry name" value="HATPase_UhpB-NarQ-NarX-like"/>
    <property type="match status" value="1"/>
</dbReference>
<dbReference type="AlphaFoldDB" id="A0A024P5J2"/>
<evidence type="ECO:0000256" key="13">
    <source>
        <dbReference type="PIRNR" id="PIRNR037431"/>
    </source>
</evidence>
<keyword evidence="18" id="KW-1185">Reference proteome</keyword>
<name>A0A024P5J2_9BACI</name>
<dbReference type="Gene3D" id="3.30.565.10">
    <property type="entry name" value="Histidine kinase-like ATPase, C-terminal domain"/>
    <property type="match status" value="1"/>
</dbReference>
<evidence type="ECO:0000256" key="1">
    <source>
        <dbReference type="ARBA" id="ARBA00000085"/>
    </source>
</evidence>
<dbReference type="SUPFAM" id="SSF55874">
    <property type="entry name" value="ATPase domain of HSP90 chaperone/DNA topoisomerase II/histidine kinase"/>
    <property type="match status" value="1"/>
</dbReference>
<evidence type="ECO:0000256" key="12">
    <source>
        <dbReference type="ARBA" id="ARBA00023136"/>
    </source>
</evidence>
<reference evidence="18" key="1">
    <citation type="submission" date="2014-03" db="EMBL/GenBank/DDBJ databases">
        <authorList>
            <person name="Urmite Genomes U."/>
        </authorList>
    </citation>
    <scope>NUCLEOTIDE SEQUENCE [LARGE SCALE GENOMIC DNA]</scope>
    <source>
        <strain evidence="18">HD-03</strain>
    </source>
</reference>
<feature type="transmembrane region" description="Helical" evidence="15">
    <location>
        <begin position="9"/>
        <end position="29"/>
    </location>
</feature>
<keyword evidence="8 13" id="KW-0418">Kinase</keyword>
<dbReference type="Gene3D" id="1.20.5.1930">
    <property type="match status" value="1"/>
</dbReference>
<dbReference type="Pfam" id="PF02518">
    <property type="entry name" value="HATPase_c"/>
    <property type="match status" value="1"/>
</dbReference>
<keyword evidence="3 13" id="KW-1003">Cell membrane</keyword>
<keyword evidence="6 15" id="KW-0812">Transmembrane</keyword>
<evidence type="ECO:0000256" key="8">
    <source>
        <dbReference type="ARBA" id="ARBA00022777"/>
    </source>
</evidence>
<feature type="domain" description="Histidine kinase" evidence="16">
    <location>
        <begin position="148"/>
        <end position="341"/>
    </location>
</feature>
<keyword evidence="12 13" id="KW-0472">Membrane</keyword>
<accession>A0A024P5J2</accession>
<keyword evidence="11 13" id="KW-0902">Two-component regulatory system</keyword>
<evidence type="ECO:0000256" key="6">
    <source>
        <dbReference type="ARBA" id="ARBA00022692"/>
    </source>
</evidence>
<dbReference type="GO" id="GO:0000155">
    <property type="term" value="F:phosphorelay sensor kinase activity"/>
    <property type="evidence" value="ECO:0007669"/>
    <property type="project" value="UniProtKB-UniRule"/>
</dbReference>
<reference evidence="17 18" key="2">
    <citation type="submission" date="2014-05" db="EMBL/GenBank/DDBJ databases">
        <title>Draft genome sequence of Halobacillus karajensis HK-03.</title>
        <authorList>
            <person name="Khelaifia S."/>
            <person name="Croce O."/>
            <person name="Lagier J.C."/>
            <person name="Raoult D."/>
        </authorList>
    </citation>
    <scope>NUCLEOTIDE SEQUENCE [LARGE SCALE GENOMIC DNA]</scope>
    <source>
        <strain evidence="17 18">HD-03</strain>
    </source>
</reference>
<dbReference type="PIRSF" id="PIRSF037431">
    <property type="entry name" value="STHK_LiaS"/>
    <property type="match status" value="1"/>
</dbReference>
<dbReference type="SMART" id="SM00387">
    <property type="entry name" value="HATPase_c"/>
    <property type="match status" value="1"/>
</dbReference>
<evidence type="ECO:0000256" key="14">
    <source>
        <dbReference type="SAM" id="Coils"/>
    </source>
</evidence>
<evidence type="ECO:0000313" key="18">
    <source>
        <dbReference type="Proteomes" id="UP000028868"/>
    </source>
</evidence>
<dbReference type="InterPro" id="IPR011712">
    <property type="entry name" value="Sig_transdc_His_kin_sub3_dim/P"/>
</dbReference>
<evidence type="ECO:0000313" key="17">
    <source>
        <dbReference type="EMBL" id="CDQ23237.1"/>
    </source>
</evidence>
<dbReference type="InterPro" id="IPR050482">
    <property type="entry name" value="Sensor_HK_TwoCompSys"/>
</dbReference>
<dbReference type="PROSITE" id="PS50109">
    <property type="entry name" value="HIS_KIN"/>
    <property type="match status" value="1"/>
</dbReference>
<keyword evidence="9 13" id="KW-0067">ATP-binding</keyword>
<keyword evidence="14" id="KW-0175">Coiled coil</keyword>
<sequence length="348" mass="40588">MMNVWQRQVLSGTLTFFGFTILILTITFYAFPFHSWEDLWDREVLDMPYIFFVILMALSFGFVTGVIQGWFWRRQLYTIEHCLFELTKGNERVREEVDLKEMKQIEDAINELEDKMTKQTELAQRMVTERAEEREKSLQEVVVQERNRLARELHDSVSQQLFAASMMMSAINETDTDDLASRKKQMKMVERMIHQSQLEMRALLLHLRPIALKDKSLSEGAEELLYELTQKVPMDIHWSVETLSLEKGIEDQLFRILQEAVSNTLRHAKASSLNVMLIERDHSIILRIVDDGDGFDVEEKKASSYGLQNMQERAIEVGGTLNIVSVKEQGTRLEVKIPHWKREAGDND</sequence>
<protein>
    <recommendedName>
        <fullName evidence="13">Sensor histidine kinase</fullName>
        <ecNumber evidence="13">2.7.13.3</ecNumber>
    </recommendedName>
</protein>
<evidence type="ECO:0000256" key="4">
    <source>
        <dbReference type="ARBA" id="ARBA00022553"/>
    </source>
</evidence>
<evidence type="ECO:0000256" key="11">
    <source>
        <dbReference type="ARBA" id="ARBA00023012"/>
    </source>
</evidence>
<evidence type="ECO:0000256" key="2">
    <source>
        <dbReference type="ARBA" id="ARBA00004651"/>
    </source>
</evidence>
<dbReference type="InterPro" id="IPR005467">
    <property type="entry name" value="His_kinase_dom"/>
</dbReference>
<dbReference type="RefSeq" id="WP_316245366.1">
    <property type="nucleotide sequence ID" value="NZ_CCDH010000001.1"/>
</dbReference>
<keyword evidence="7 13" id="KW-0547">Nucleotide-binding</keyword>
<feature type="transmembrane region" description="Helical" evidence="15">
    <location>
        <begin position="49"/>
        <end position="71"/>
    </location>
</feature>
<evidence type="ECO:0000256" key="15">
    <source>
        <dbReference type="SAM" id="Phobius"/>
    </source>
</evidence>
<proteinExistence type="predicted"/>
<keyword evidence="5 13" id="KW-0808">Transferase</keyword>
<dbReference type="GO" id="GO:0005886">
    <property type="term" value="C:plasma membrane"/>
    <property type="evidence" value="ECO:0007669"/>
    <property type="project" value="UniProtKB-SubCell"/>
</dbReference>
<comment type="subcellular location">
    <subcellularLocation>
        <location evidence="2 13">Cell membrane</location>
        <topology evidence="2 13">Multi-pass membrane protein</topology>
    </subcellularLocation>
</comment>
<organism evidence="17 18">
    <name type="scientific">Halobacillus karajensis</name>
    <dbReference type="NCBI Taxonomy" id="195088"/>
    <lineage>
        <taxon>Bacteria</taxon>
        <taxon>Bacillati</taxon>
        <taxon>Bacillota</taxon>
        <taxon>Bacilli</taxon>
        <taxon>Bacillales</taxon>
        <taxon>Bacillaceae</taxon>
        <taxon>Halobacillus</taxon>
    </lineage>
</organism>
<dbReference type="PANTHER" id="PTHR24421">
    <property type="entry name" value="NITRATE/NITRITE SENSOR PROTEIN NARX-RELATED"/>
    <property type="match status" value="1"/>
</dbReference>
<evidence type="ECO:0000256" key="7">
    <source>
        <dbReference type="ARBA" id="ARBA00022741"/>
    </source>
</evidence>
<dbReference type="InterPro" id="IPR003594">
    <property type="entry name" value="HATPase_dom"/>
</dbReference>
<keyword evidence="4" id="KW-0597">Phosphoprotein</keyword>
<dbReference type="InterPro" id="IPR017202">
    <property type="entry name" value="LiaS/VraS"/>
</dbReference>
<feature type="coiled-coil region" evidence="14">
    <location>
        <begin position="95"/>
        <end position="148"/>
    </location>
</feature>
<dbReference type="EC" id="2.7.13.3" evidence="13"/>
<keyword evidence="10 15" id="KW-1133">Transmembrane helix</keyword>
<dbReference type="EMBL" id="CCDI010000001">
    <property type="protein sequence ID" value="CDQ23237.1"/>
    <property type="molecule type" value="Genomic_DNA"/>
</dbReference>
<dbReference type="GO" id="GO:0005524">
    <property type="term" value="F:ATP binding"/>
    <property type="evidence" value="ECO:0007669"/>
    <property type="project" value="UniProtKB-UniRule"/>
</dbReference>
<dbReference type="InterPro" id="IPR036890">
    <property type="entry name" value="HATPase_C_sf"/>
</dbReference>
<evidence type="ECO:0000256" key="5">
    <source>
        <dbReference type="ARBA" id="ARBA00022679"/>
    </source>
</evidence>
<gene>
    <name evidence="17" type="primary">liaS_1</name>
    <name evidence="17" type="ORF">BN983_01460</name>
</gene>
<dbReference type="PANTHER" id="PTHR24421:SF37">
    <property type="entry name" value="SENSOR HISTIDINE KINASE NARS"/>
    <property type="match status" value="1"/>
</dbReference>